<dbReference type="InterPro" id="IPR000551">
    <property type="entry name" value="MerR-type_HTH_dom"/>
</dbReference>
<sequence>MKIGDLANATGTKVETVRYYERIGLLPEPERTSSNYRSYSSGHLDRLNFIRHARGLGFDIADIRSLLGLADEPEGDCTEVDRIASGHLEAVERKISRLIVLRDELTRMIGQCRGGQVGSCRIMNVLADHSLCKGEHSAS</sequence>
<dbReference type="GO" id="GO:0003677">
    <property type="term" value="F:DNA binding"/>
    <property type="evidence" value="ECO:0007669"/>
    <property type="project" value="UniProtKB-KW"/>
</dbReference>
<evidence type="ECO:0000256" key="2">
    <source>
        <dbReference type="ARBA" id="ARBA00023125"/>
    </source>
</evidence>
<reference evidence="5 6" key="1">
    <citation type="submission" date="2014-11" db="EMBL/GenBank/DDBJ databases">
        <title>Draft genome sequence of Kirrobacter mercurialis.</title>
        <authorList>
            <person name="Coil D.A."/>
            <person name="Eisen J.A."/>
        </authorList>
    </citation>
    <scope>NUCLEOTIDE SEQUENCE [LARGE SCALE GENOMIC DNA]</scope>
    <source>
        <strain evidence="5 6">Coronado</strain>
    </source>
</reference>
<dbReference type="InterPro" id="IPR015358">
    <property type="entry name" value="Tscrpt_reg_MerR_DNA-bd"/>
</dbReference>
<dbReference type="Pfam" id="PF09278">
    <property type="entry name" value="MerR-DNA-bind"/>
    <property type="match status" value="1"/>
</dbReference>
<protein>
    <recommendedName>
        <fullName evidence="4">HTH merR-type domain-containing protein</fullName>
    </recommendedName>
</protein>
<evidence type="ECO:0000313" key="5">
    <source>
        <dbReference type="EMBL" id="KHL26632.1"/>
    </source>
</evidence>
<keyword evidence="6" id="KW-1185">Reference proteome</keyword>
<evidence type="ECO:0000256" key="1">
    <source>
        <dbReference type="ARBA" id="ARBA00023015"/>
    </source>
</evidence>
<name>A0A0B2C305_9SPHN</name>
<comment type="caution">
    <text evidence="5">The sequence shown here is derived from an EMBL/GenBank/DDBJ whole genome shotgun (WGS) entry which is preliminary data.</text>
</comment>
<keyword evidence="2" id="KW-0238">DNA-binding</keyword>
<gene>
    <name evidence="5" type="ORF">PK98_01130</name>
</gene>
<dbReference type="InterPro" id="IPR009061">
    <property type="entry name" value="DNA-bd_dom_put_sf"/>
</dbReference>
<dbReference type="Gene3D" id="1.10.1660.10">
    <property type="match status" value="1"/>
</dbReference>
<dbReference type="AlphaFoldDB" id="A0A0B2C305"/>
<accession>A0A0B2C305</accession>
<dbReference type="GO" id="GO:0003700">
    <property type="term" value="F:DNA-binding transcription factor activity"/>
    <property type="evidence" value="ECO:0007669"/>
    <property type="project" value="InterPro"/>
</dbReference>
<dbReference type="InterPro" id="IPR047057">
    <property type="entry name" value="MerR_fam"/>
</dbReference>
<keyword evidence="3" id="KW-0804">Transcription</keyword>
<dbReference type="SUPFAM" id="SSF46955">
    <property type="entry name" value="Putative DNA-binding domain"/>
    <property type="match status" value="1"/>
</dbReference>
<dbReference type="CDD" id="cd04785">
    <property type="entry name" value="HTH_CadR-PbrR-like"/>
    <property type="match status" value="1"/>
</dbReference>
<dbReference type="EMBL" id="JTDN01000001">
    <property type="protein sequence ID" value="KHL26632.1"/>
    <property type="molecule type" value="Genomic_DNA"/>
</dbReference>
<dbReference type="PANTHER" id="PTHR30204">
    <property type="entry name" value="REDOX-CYCLING DRUG-SENSING TRANSCRIPTIONAL ACTIVATOR SOXR"/>
    <property type="match status" value="1"/>
</dbReference>
<proteinExistence type="predicted"/>
<evidence type="ECO:0000256" key="3">
    <source>
        <dbReference type="ARBA" id="ARBA00023163"/>
    </source>
</evidence>
<dbReference type="PRINTS" id="PR00040">
    <property type="entry name" value="HTHMERR"/>
</dbReference>
<feature type="domain" description="HTH merR-type" evidence="4">
    <location>
        <begin position="1"/>
        <end position="69"/>
    </location>
</feature>
<dbReference type="Pfam" id="PF00376">
    <property type="entry name" value="MerR"/>
    <property type="match status" value="1"/>
</dbReference>
<dbReference type="RefSeq" id="WP_039096072.1">
    <property type="nucleotide sequence ID" value="NZ_JTDN01000001.1"/>
</dbReference>
<organism evidence="5 6">
    <name type="scientific">Croceibacterium mercuriale</name>
    <dbReference type="NCBI Taxonomy" id="1572751"/>
    <lineage>
        <taxon>Bacteria</taxon>
        <taxon>Pseudomonadati</taxon>
        <taxon>Pseudomonadota</taxon>
        <taxon>Alphaproteobacteria</taxon>
        <taxon>Sphingomonadales</taxon>
        <taxon>Erythrobacteraceae</taxon>
        <taxon>Croceibacterium</taxon>
    </lineage>
</organism>
<keyword evidence="1" id="KW-0805">Transcription regulation</keyword>
<dbReference type="PROSITE" id="PS50937">
    <property type="entry name" value="HTH_MERR_2"/>
    <property type="match status" value="1"/>
</dbReference>
<evidence type="ECO:0000313" key="6">
    <source>
        <dbReference type="Proteomes" id="UP000030988"/>
    </source>
</evidence>
<dbReference type="SMART" id="SM00422">
    <property type="entry name" value="HTH_MERR"/>
    <property type="match status" value="1"/>
</dbReference>
<evidence type="ECO:0000259" key="4">
    <source>
        <dbReference type="PROSITE" id="PS50937"/>
    </source>
</evidence>
<dbReference type="PANTHER" id="PTHR30204:SF92">
    <property type="entry name" value="HTH-TYPE TRANSCRIPTIONAL REGULATOR ZNTR"/>
    <property type="match status" value="1"/>
</dbReference>
<dbReference type="STRING" id="1572751.PK98_01130"/>
<dbReference type="Proteomes" id="UP000030988">
    <property type="component" value="Unassembled WGS sequence"/>
</dbReference>